<keyword evidence="2" id="KW-1185">Reference proteome</keyword>
<evidence type="ECO:0000313" key="1">
    <source>
        <dbReference type="EMBL" id="MFC5883362.1"/>
    </source>
</evidence>
<sequence>MRKVYVSTSISQGNEVVSVCRDRDGSWQFFSEEDKSGPEGPVLFHFEHVPGRSELAVAVPGLRKGYWALRDSGAGSWIVVKGD</sequence>
<organism evidence="1 2">
    <name type="scientific">Kitasatospora aburaviensis</name>
    <dbReference type="NCBI Taxonomy" id="67265"/>
    <lineage>
        <taxon>Bacteria</taxon>
        <taxon>Bacillati</taxon>
        <taxon>Actinomycetota</taxon>
        <taxon>Actinomycetes</taxon>
        <taxon>Kitasatosporales</taxon>
        <taxon>Streptomycetaceae</taxon>
        <taxon>Kitasatospora</taxon>
    </lineage>
</organism>
<proteinExistence type="predicted"/>
<dbReference type="Proteomes" id="UP001596067">
    <property type="component" value="Unassembled WGS sequence"/>
</dbReference>
<protein>
    <submittedName>
        <fullName evidence="1">Uncharacterized protein</fullName>
    </submittedName>
</protein>
<gene>
    <name evidence="1" type="ORF">ACFP0N_00025</name>
</gene>
<dbReference type="RefSeq" id="WP_313766175.1">
    <property type="nucleotide sequence ID" value="NZ_BAAAVH010000072.1"/>
</dbReference>
<evidence type="ECO:0000313" key="2">
    <source>
        <dbReference type="Proteomes" id="UP001596067"/>
    </source>
</evidence>
<reference evidence="2" key="1">
    <citation type="journal article" date="2019" name="Int. J. Syst. Evol. Microbiol.">
        <title>The Global Catalogue of Microorganisms (GCM) 10K type strain sequencing project: providing services to taxonomists for standard genome sequencing and annotation.</title>
        <authorList>
            <consortium name="The Broad Institute Genomics Platform"/>
            <consortium name="The Broad Institute Genome Sequencing Center for Infectious Disease"/>
            <person name="Wu L."/>
            <person name="Ma J."/>
        </authorList>
    </citation>
    <scope>NUCLEOTIDE SEQUENCE [LARGE SCALE GENOMIC DNA]</scope>
    <source>
        <strain evidence="2">CGMCC 4.1469</strain>
    </source>
</reference>
<comment type="caution">
    <text evidence="1">The sequence shown here is derived from an EMBL/GenBank/DDBJ whole genome shotgun (WGS) entry which is preliminary data.</text>
</comment>
<dbReference type="EMBL" id="JBHSOD010000001">
    <property type="protein sequence ID" value="MFC5883362.1"/>
    <property type="molecule type" value="Genomic_DNA"/>
</dbReference>
<name>A0ABW1EP27_9ACTN</name>
<accession>A0ABW1EP27</accession>